<dbReference type="EMBL" id="JACXVP010000001">
    <property type="protein sequence ID" value="KAG5631949.1"/>
    <property type="molecule type" value="Genomic_DNA"/>
</dbReference>
<evidence type="ECO:0008006" key="4">
    <source>
        <dbReference type="Google" id="ProtNLM"/>
    </source>
</evidence>
<dbReference type="Gene3D" id="3.60.10.10">
    <property type="entry name" value="Endonuclease/exonuclease/phosphatase"/>
    <property type="match status" value="1"/>
</dbReference>
<dbReference type="Proteomes" id="UP000824120">
    <property type="component" value="Chromosome 1"/>
</dbReference>
<dbReference type="AlphaFoldDB" id="A0A9J6B5A2"/>
<dbReference type="InterPro" id="IPR036691">
    <property type="entry name" value="Endo/exonu/phosph_ase_sf"/>
</dbReference>
<dbReference type="PANTHER" id="PTHR23227">
    <property type="entry name" value="BUCENTAUR RELATED"/>
    <property type="match status" value="1"/>
</dbReference>
<dbReference type="OrthoDB" id="342454at2759"/>
<evidence type="ECO:0000256" key="1">
    <source>
        <dbReference type="SAM" id="MobiDB-lite"/>
    </source>
</evidence>
<sequence>MFGLGTFMLEVSSSKPLASESKGFAFWVELIAPGLPSADYLSYVRFTSPASEQPKPAKNGHRPIRQFALRRPETSRGPAPTGERRASLSGTLRSSVGVNNNQELWRANNSRCKVSSANCLSPRPTDRPENRTTRLYIRSSIFLVDLVPDGGIESCLRLRPRKRESRGAQDRNGVGILVGEDLREQVMEKIVIGGDFNGHIGATSNGFDDVHGGFGFGERNGGGTSLLDFAKAFELVIANSCFPKKENT</sequence>
<name>A0A9J6B5A2_SOLCO</name>
<gene>
    <name evidence="2" type="ORF">H5410_003666</name>
</gene>
<keyword evidence="3" id="KW-1185">Reference proteome</keyword>
<evidence type="ECO:0000313" key="2">
    <source>
        <dbReference type="EMBL" id="KAG5631949.1"/>
    </source>
</evidence>
<dbReference type="PANTHER" id="PTHR23227:SF67">
    <property type="entry name" value="CRANIOFACIAL DEVELOPMENT PROTEIN 2-LIKE"/>
    <property type="match status" value="1"/>
</dbReference>
<reference evidence="2 3" key="1">
    <citation type="submission" date="2020-09" db="EMBL/GenBank/DDBJ databases">
        <title>De no assembly of potato wild relative species, Solanum commersonii.</title>
        <authorList>
            <person name="Cho K."/>
        </authorList>
    </citation>
    <scope>NUCLEOTIDE SEQUENCE [LARGE SCALE GENOMIC DNA]</scope>
    <source>
        <strain evidence="2">LZ3.2</strain>
        <tissue evidence="2">Leaf</tissue>
    </source>
</reference>
<proteinExistence type="predicted"/>
<accession>A0A9J6B5A2</accession>
<evidence type="ECO:0000313" key="3">
    <source>
        <dbReference type="Proteomes" id="UP000824120"/>
    </source>
</evidence>
<feature type="region of interest" description="Disordered" evidence="1">
    <location>
        <begin position="49"/>
        <end position="89"/>
    </location>
</feature>
<protein>
    <recommendedName>
        <fullName evidence="4">Craniofacial development protein 2-like</fullName>
    </recommendedName>
</protein>
<organism evidence="2 3">
    <name type="scientific">Solanum commersonii</name>
    <name type="common">Commerson's wild potato</name>
    <name type="synonym">Commerson's nightshade</name>
    <dbReference type="NCBI Taxonomy" id="4109"/>
    <lineage>
        <taxon>Eukaryota</taxon>
        <taxon>Viridiplantae</taxon>
        <taxon>Streptophyta</taxon>
        <taxon>Embryophyta</taxon>
        <taxon>Tracheophyta</taxon>
        <taxon>Spermatophyta</taxon>
        <taxon>Magnoliopsida</taxon>
        <taxon>eudicotyledons</taxon>
        <taxon>Gunneridae</taxon>
        <taxon>Pentapetalae</taxon>
        <taxon>asterids</taxon>
        <taxon>lamiids</taxon>
        <taxon>Solanales</taxon>
        <taxon>Solanaceae</taxon>
        <taxon>Solanoideae</taxon>
        <taxon>Solaneae</taxon>
        <taxon>Solanum</taxon>
    </lineage>
</organism>
<comment type="caution">
    <text evidence="2">The sequence shown here is derived from an EMBL/GenBank/DDBJ whole genome shotgun (WGS) entry which is preliminary data.</text>
</comment>
<dbReference type="InterPro" id="IPR027124">
    <property type="entry name" value="Swc5/CFDP1/2"/>
</dbReference>